<dbReference type="AlphaFoldDB" id="A0A4P6PYE8"/>
<dbReference type="InterPro" id="IPR023198">
    <property type="entry name" value="PGP-like_dom2"/>
</dbReference>
<dbReference type="PANTHER" id="PTHR43434:SF1">
    <property type="entry name" value="PHOSPHOGLYCOLATE PHOSPHATASE"/>
    <property type="match status" value="1"/>
</dbReference>
<protein>
    <submittedName>
        <fullName evidence="2">Phosphoglycolate phosphatase</fullName>
        <ecNumber evidence="2">3.1.3.18</ecNumber>
    </submittedName>
</protein>
<keyword evidence="2" id="KW-0378">Hydrolase</keyword>
<keyword evidence="3" id="KW-1185">Reference proteome</keyword>
<dbReference type="Gene3D" id="1.10.150.240">
    <property type="entry name" value="Putative phosphatase, domain 2"/>
    <property type="match status" value="1"/>
</dbReference>
<dbReference type="KEGG" id="strr:EKD16_04565"/>
<dbReference type="InterPro" id="IPR023214">
    <property type="entry name" value="HAD_sf"/>
</dbReference>
<evidence type="ECO:0000313" key="2">
    <source>
        <dbReference type="EMBL" id="QBI52720.1"/>
    </source>
</evidence>
<dbReference type="Pfam" id="PF12710">
    <property type="entry name" value="HAD"/>
    <property type="match status" value="1"/>
</dbReference>
<accession>A0A4P6PYE8</accession>
<dbReference type="InterPro" id="IPR036412">
    <property type="entry name" value="HAD-like_sf"/>
</dbReference>
<organism evidence="2 3">
    <name type="scientific">Streptomonospora litoralis</name>
    <dbReference type="NCBI Taxonomy" id="2498135"/>
    <lineage>
        <taxon>Bacteria</taxon>
        <taxon>Bacillati</taxon>
        <taxon>Actinomycetota</taxon>
        <taxon>Actinomycetes</taxon>
        <taxon>Streptosporangiales</taxon>
        <taxon>Nocardiopsidaceae</taxon>
        <taxon>Streptomonospora</taxon>
    </lineage>
</organism>
<gene>
    <name evidence="2" type="primary">gph1</name>
    <name evidence="2" type="ORF">EKD16_04565</name>
</gene>
<dbReference type="Gene3D" id="3.40.50.1000">
    <property type="entry name" value="HAD superfamily/HAD-like"/>
    <property type="match status" value="1"/>
</dbReference>
<sequence>MGAASANVTEDALRRPAAGRGAPTKASGVRRQAGKGDRVGKRLVLWDIDKTLIDVDGLGAEIFAAAFAEFSGLAEHTRTHAPGRTEWQWFHETQLANGLKPTESCFPRFLGIQDTMFEARRTEFAQRGRVLPGVPEILRHCADDPDTVSSLLTGNTRRNAERKLAAFGLDRFVDLSIGAYGDDHMDRPELVRIARERVQESTGTAFTADTTVLVGDSANDVLAALHGGARIVAVATGLVPTDGLRAAGAEVVLDDLSDTDAVLAELLA</sequence>
<dbReference type="EC" id="3.1.3.18" evidence="2"/>
<dbReference type="SFLD" id="SFLDG01129">
    <property type="entry name" value="C1.5:_HAD__Beta-PGM__Phosphata"/>
    <property type="match status" value="1"/>
</dbReference>
<reference evidence="2 3" key="1">
    <citation type="submission" date="2019-02" db="EMBL/GenBank/DDBJ databases">
        <authorList>
            <person name="Khodamoradi S."/>
            <person name="Hahnke R.L."/>
            <person name="Kaempfer P."/>
            <person name="Schumann P."/>
            <person name="Rohde M."/>
            <person name="Steinert M."/>
            <person name="Luzhetskyy A."/>
            <person name="Wink J."/>
            <person name="Ruckert C."/>
        </authorList>
    </citation>
    <scope>NUCLEOTIDE SEQUENCE [LARGE SCALE GENOMIC DNA]</scope>
    <source>
        <strain evidence="2 3">M2</strain>
    </source>
</reference>
<feature type="region of interest" description="Disordered" evidence="1">
    <location>
        <begin position="1"/>
        <end position="33"/>
    </location>
</feature>
<dbReference type="InterPro" id="IPR050155">
    <property type="entry name" value="HAD-like_hydrolase_sf"/>
</dbReference>
<evidence type="ECO:0000313" key="3">
    <source>
        <dbReference type="Proteomes" id="UP000292235"/>
    </source>
</evidence>
<dbReference type="Proteomes" id="UP000292235">
    <property type="component" value="Chromosome"/>
</dbReference>
<dbReference type="SUPFAM" id="SSF56784">
    <property type="entry name" value="HAD-like"/>
    <property type="match status" value="1"/>
</dbReference>
<dbReference type="GO" id="GO:0008967">
    <property type="term" value="F:phosphoglycolate phosphatase activity"/>
    <property type="evidence" value="ECO:0007669"/>
    <property type="project" value="UniProtKB-EC"/>
</dbReference>
<dbReference type="EMBL" id="CP036455">
    <property type="protein sequence ID" value="QBI52720.1"/>
    <property type="molecule type" value="Genomic_DNA"/>
</dbReference>
<name>A0A4P6PYE8_9ACTN</name>
<proteinExistence type="predicted"/>
<dbReference type="PANTHER" id="PTHR43434">
    <property type="entry name" value="PHOSPHOGLYCOLATE PHOSPHATASE"/>
    <property type="match status" value="1"/>
</dbReference>
<dbReference type="SFLD" id="SFLDS00003">
    <property type="entry name" value="Haloacid_Dehalogenase"/>
    <property type="match status" value="1"/>
</dbReference>
<evidence type="ECO:0000256" key="1">
    <source>
        <dbReference type="SAM" id="MobiDB-lite"/>
    </source>
</evidence>
<dbReference type="GO" id="GO:0006281">
    <property type="term" value="P:DNA repair"/>
    <property type="evidence" value="ECO:0007669"/>
    <property type="project" value="TreeGrafter"/>
</dbReference>